<feature type="compositionally biased region" description="Low complexity" evidence="1">
    <location>
        <begin position="100"/>
        <end position="117"/>
    </location>
</feature>
<protein>
    <submittedName>
        <fullName evidence="3">Zn-dependent hydrolase</fullName>
    </submittedName>
</protein>
<dbReference type="Gene3D" id="3.60.15.10">
    <property type="entry name" value="Ribonuclease Z/Hydroxyacylglutathione hydrolase-like"/>
    <property type="match status" value="1"/>
</dbReference>
<dbReference type="InterPro" id="IPR051453">
    <property type="entry name" value="MBL_Glyoxalase_II"/>
</dbReference>
<dbReference type="OrthoDB" id="2971563at2"/>
<gene>
    <name evidence="3" type="ORF">AVL63_06885</name>
</gene>
<comment type="caution">
    <text evidence="3">The sequence shown here is derived from an EMBL/GenBank/DDBJ whole genome shotgun (WGS) entry which is preliminary data.</text>
</comment>
<feature type="domain" description="Metallo-beta-lactamase" evidence="2">
    <location>
        <begin position="25"/>
        <end position="236"/>
    </location>
</feature>
<dbReference type="Pfam" id="PF00753">
    <property type="entry name" value="Lactamase_B"/>
    <property type="match status" value="1"/>
</dbReference>
<organism evidence="3 4">
    <name type="scientific">Nesterenkonia jeotgali</name>
    <dbReference type="NCBI Taxonomy" id="317018"/>
    <lineage>
        <taxon>Bacteria</taxon>
        <taxon>Bacillati</taxon>
        <taxon>Actinomycetota</taxon>
        <taxon>Actinomycetes</taxon>
        <taxon>Micrococcales</taxon>
        <taxon>Micrococcaceae</taxon>
        <taxon>Nesterenkonia</taxon>
    </lineage>
</organism>
<dbReference type="AlphaFoldDB" id="A0A0W8IE21"/>
<proteinExistence type="predicted"/>
<dbReference type="CDD" id="cd06262">
    <property type="entry name" value="metallo-hydrolase-like_MBL-fold"/>
    <property type="match status" value="1"/>
</dbReference>
<evidence type="ECO:0000256" key="1">
    <source>
        <dbReference type="SAM" id="MobiDB-lite"/>
    </source>
</evidence>
<dbReference type="InterPro" id="IPR001279">
    <property type="entry name" value="Metallo-B-lactamas"/>
</dbReference>
<dbReference type="SUPFAM" id="SSF56281">
    <property type="entry name" value="Metallo-hydrolase/oxidoreductase"/>
    <property type="match status" value="1"/>
</dbReference>
<dbReference type="GO" id="GO:0016787">
    <property type="term" value="F:hydrolase activity"/>
    <property type="evidence" value="ECO:0007669"/>
    <property type="project" value="UniProtKB-KW"/>
</dbReference>
<evidence type="ECO:0000313" key="4">
    <source>
        <dbReference type="Proteomes" id="UP000054023"/>
    </source>
</evidence>
<dbReference type="STRING" id="317018.AVL63_06885"/>
<dbReference type="PANTHER" id="PTHR46233">
    <property type="entry name" value="HYDROXYACYLGLUTATHIONE HYDROLASE GLOC"/>
    <property type="match status" value="1"/>
</dbReference>
<dbReference type="EMBL" id="LQBM01000004">
    <property type="protein sequence ID" value="KUG58188.1"/>
    <property type="molecule type" value="Genomic_DNA"/>
</dbReference>
<dbReference type="RefSeq" id="WP_058889420.1">
    <property type="nucleotide sequence ID" value="NZ_LQBM01000004.1"/>
</dbReference>
<keyword evidence="3" id="KW-0378">Hydrolase</keyword>
<evidence type="ECO:0000259" key="2">
    <source>
        <dbReference type="SMART" id="SM00849"/>
    </source>
</evidence>
<accession>A0A0W8IE21</accession>
<name>A0A0W8IE21_9MICC</name>
<keyword evidence="4" id="KW-1185">Reference proteome</keyword>
<dbReference type="InterPro" id="IPR036866">
    <property type="entry name" value="RibonucZ/Hydroxyglut_hydro"/>
</dbReference>
<dbReference type="PANTHER" id="PTHR46233:SF1">
    <property type="entry name" value="CONSERVED PROTEIN"/>
    <property type="match status" value="1"/>
</dbReference>
<sequence length="257" mass="27104">MASDSSLLYDLPAITLRRISVSEMNNNVYLLTAKKSGVQVLIDAADDAGAIRSLLASAATDTPCPLQLSAVLTTHAHWDHIRALEELLEAPAGAPVDGGSPSSTSASTADAIDSPAPTGTGERPAARPESAAGAEDAVSIESEKNVTIDRRLRHGDTVSYDGIALNVIHLRGHTPGSVAFVYPVEDGPTHIFTGDSLFPGGVGKTWSETDFSSLLDDVEARLFDVYEDDTIIHPGHGDPTTLGAERAALPAWRERGW</sequence>
<feature type="region of interest" description="Disordered" evidence="1">
    <location>
        <begin position="92"/>
        <end position="139"/>
    </location>
</feature>
<reference evidence="4" key="1">
    <citation type="submission" date="2015-12" db="EMBL/GenBank/DDBJ databases">
        <authorList>
            <person name="Nair G.R."/>
            <person name="Kaur G."/>
            <person name="Mayilraj S."/>
        </authorList>
    </citation>
    <scope>NUCLEOTIDE SEQUENCE [LARGE SCALE GENOMIC DNA]</scope>
    <source>
        <strain evidence="4">CD08_7</strain>
    </source>
</reference>
<dbReference type="Proteomes" id="UP000054023">
    <property type="component" value="Unassembled WGS sequence"/>
</dbReference>
<evidence type="ECO:0000313" key="3">
    <source>
        <dbReference type="EMBL" id="KUG58188.1"/>
    </source>
</evidence>
<dbReference type="SMART" id="SM00849">
    <property type="entry name" value="Lactamase_B"/>
    <property type="match status" value="1"/>
</dbReference>